<reference evidence="2 3" key="1">
    <citation type="submission" date="2019-10" db="EMBL/GenBank/DDBJ databases">
        <authorList>
            <person name="Palmer J.M."/>
        </authorList>
    </citation>
    <scope>NUCLEOTIDE SEQUENCE [LARGE SCALE GENOMIC DNA]</scope>
    <source>
        <strain evidence="2 3">TWF694</strain>
    </source>
</reference>
<dbReference type="SUPFAM" id="SSF54928">
    <property type="entry name" value="RNA-binding domain, RBD"/>
    <property type="match status" value="1"/>
</dbReference>
<gene>
    <name evidence="2" type="ORF">TWF694_002205</name>
</gene>
<accession>A0AAV9X195</accession>
<protein>
    <submittedName>
        <fullName evidence="2">Uncharacterized protein</fullName>
    </submittedName>
</protein>
<evidence type="ECO:0000313" key="3">
    <source>
        <dbReference type="Proteomes" id="UP001365542"/>
    </source>
</evidence>
<name>A0AAV9X195_9PEZI</name>
<dbReference type="EMBL" id="JAVHJO010000011">
    <property type="protein sequence ID" value="KAK6533251.1"/>
    <property type="molecule type" value="Genomic_DNA"/>
</dbReference>
<proteinExistence type="predicted"/>
<comment type="caution">
    <text evidence="2">The sequence shown here is derived from an EMBL/GenBank/DDBJ whole genome shotgun (WGS) entry which is preliminary data.</text>
</comment>
<dbReference type="Proteomes" id="UP001365542">
    <property type="component" value="Unassembled WGS sequence"/>
</dbReference>
<evidence type="ECO:0000256" key="1">
    <source>
        <dbReference type="SAM" id="MobiDB-lite"/>
    </source>
</evidence>
<keyword evidence="3" id="KW-1185">Reference proteome</keyword>
<feature type="compositionally biased region" description="Polar residues" evidence="1">
    <location>
        <begin position="51"/>
        <end position="61"/>
    </location>
</feature>
<sequence length="692" mass="77171">MQHFDDRRQHFLQVLGSVSHANETEKAIQNTANPIPVEQQRGSLPRGQPHGIQTDSGIPSPVAVSSPTTLVSSVNPGVLLRIHPADHGCTMTPTGSTDGNNLLQSRSSTTPYYPEPDITSQRSAYDPGHTFLVPPSHTPSYCSELKVLESAESSAVAPFQSNRKYKHASFSEDVPESLLEVDPTLVRFKAIRSLEESPVPLLSNKNIKFSTYANHGDSYLSNMPRTTIPHLSSNMCIFESALTASSQFDRANIPSWHAVPNHDSSHQEQYNLPSNTLITQLTKSNQSARKTGLTTSHRGTSSPAYTLTSARVDDTSDLTSLTQLWFHSHITNLSDALKHMPLEELGKQPIAVGRSFALPQYKIDSWNLVKIENIPYNLDDEMLLEFLGRTPGLVPEEYGGIHGKTMDCFLEFLTVGGAERFVQWRYNNNRRCILGGRHISLELVPERELMAWLFPKTRGLLWDDTGSLIVDESCKSSKAQLEIISREELVMILGHARTPHRSPFSRKCLQRPYESLMSVITKFPWRETEFYTLKQRDLIFQAAFEAGELLKRQILKGKAGPNIDLKLLRRLCRTISFCPGFTYRQKLTFLDAMGIDTTECVTILGDLGISHPLATQFQALTVRPGADYIAVEAIANLVADGVLNPNNPQVRDTEEFLTAPGFEPTMRAAAEIELERVYSAITMAFVLHEVDS</sequence>
<feature type="region of interest" description="Disordered" evidence="1">
    <location>
        <begin position="283"/>
        <end position="305"/>
    </location>
</feature>
<dbReference type="InterPro" id="IPR035979">
    <property type="entry name" value="RBD_domain_sf"/>
</dbReference>
<feature type="region of interest" description="Disordered" evidence="1">
    <location>
        <begin position="28"/>
        <end position="61"/>
    </location>
</feature>
<dbReference type="GO" id="GO:0003676">
    <property type="term" value="F:nucleic acid binding"/>
    <property type="evidence" value="ECO:0007669"/>
    <property type="project" value="InterPro"/>
</dbReference>
<evidence type="ECO:0000313" key="2">
    <source>
        <dbReference type="EMBL" id="KAK6533251.1"/>
    </source>
</evidence>
<organism evidence="2 3">
    <name type="scientific">Orbilia ellipsospora</name>
    <dbReference type="NCBI Taxonomy" id="2528407"/>
    <lineage>
        <taxon>Eukaryota</taxon>
        <taxon>Fungi</taxon>
        <taxon>Dikarya</taxon>
        <taxon>Ascomycota</taxon>
        <taxon>Pezizomycotina</taxon>
        <taxon>Orbiliomycetes</taxon>
        <taxon>Orbiliales</taxon>
        <taxon>Orbiliaceae</taxon>
        <taxon>Orbilia</taxon>
    </lineage>
</organism>
<dbReference type="AlphaFoldDB" id="A0AAV9X195"/>